<evidence type="ECO:0000256" key="3">
    <source>
        <dbReference type="ARBA" id="ARBA00022577"/>
    </source>
</evidence>
<keyword evidence="2" id="KW-0929">Antimicrobial</keyword>
<dbReference type="Pfam" id="PF00314">
    <property type="entry name" value="Thaumatin"/>
    <property type="match status" value="1"/>
</dbReference>
<keyword evidence="5" id="KW-1015">Disulfide bond</keyword>
<feature type="signal peptide" evidence="8">
    <location>
        <begin position="1"/>
        <end position="29"/>
    </location>
</feature>
<dbReference type="PROSITE" id="PS00316">
    <property type="entry name" value="THAUMATIN_1"/>
    <property type="match status" value="1"/>
</dbReference>
<evidence type="ECO:0000256" key="2">
    <source>
        <dbReference type="ARBA" id="ARBA00022529"/>
    </source>
</evidence>
<keyword evidence="8" id="KW-0732">Signal</keyword>
<evidence type="ECO:0000313" key="9">
    <source>
        <dbReference type="EnsemblPlants" id="AET3Gv20145100.23"/>
    </source>
</evidence>
<protein>
    <recommendedName>
        <fullName evidence="11">Thaumatin-like protein</fullName>
    </recommendedName>
</protein>
<dbReference type="EnsemblPlants" id="AET3Gv20145100.23">
    <property type="protein sequence ID" value="AET3Gv20145100.23"/>
    <property type="gene ID" value="AET3Gv20145100"/>
</dbReference>
<dbReference type="PANTHER" id="PTHR31048">
    <property type="entry name" value="OS03G0233200 PROTEIN"/>
    <property type="match status" value="1"/>
</dbReference>
<evidence type="ECO:0000256" key="4">
    <source>
        <dbReference type="ARBA" id="ARBA00022821"/>
    </source>
</evidence>
<reference evidence="9" key="4">
    <citation type="submission" date="2019-03" db="UniProtKB">
        <authorList>
            <consortium name="EnsemblPlants"/>
        </authorList>
    </citation>
    <scope>IDENTIFICATION</scope>
</reference>
<evidence type="ECO:0000256" key="5">
    <source>
        <dbReference type="ARBA" id="ARBA00023157"/>
    </source>
</evidence>
<evidence type="ECO:0000256" key="8">
    <source>
        <dbReference type="SAM" id="SignalP"/>
    </source>
</evidence>
<evidence type="ECO:0000256" key="1">
    <source>
        <dbReference type="ARBA" id="ARBA00010607"/>
    </source>
</evidence>
<dbReference type="PRINTS" id="PR00347">
    <property type="entry name" value="THAUMATIN"/>
</dbReference>
<keyword evidence="7" id="KW-1133">Transmembrane helix</keyword>
<dbReference type="CDD" id="cd09217">
    <property type="entry name" value="TLP-P"/>
    <property type="match status" value="1"/>
</dbReference>
<feature type="chain" id="PRO_5019172908" description="Thaumatin-like protein" evidence="8">
    <location>
        <begin position="30"/>
        <end position="338"/>
    </location>
</feature>
<comment type="similarity">
    <text evidence="1">Belongs to the thaumatin family.</text>
</comment>
<reference evidence="9" key="5">
    <citation type="journal article" date="2021" name="G3 (Bethesda)">
        <title>Aegilops tauschii genome assembly Aet v5.0 features greater sequence contiguity and improved annotation.</title>
        <authorList>
            <person name="Wang L."/>
            <person name="Zhu T."/>
            <person name="Rodriguez J.C."/>
            <person name="Deal K.R."/>
            <person name="Dubcovsky J."/>
            <person name="McGuire P.E."/>
            <person name="Lux T."/>
            <person name="Spannagl M."/>
            <person name="Mayer K.F.X."/>
            <person name="Baldrich P."/>
            <person name="Meyers B.C."/>
            <person name="Huo N."/>
            <person name="Gu Y.Q."/>
            <person name="Zhou H."/>
            <person name="Devos K.M."/>
            <person name="Bennetzen J.L."/>
            <person name="Unver T."/>
            <person name="Budak H."/>
            <person name="Gulick P.J."/>
            <person name="Galiba G."/>
            <person name="Kalapos B."/>
            <person name="Nelson D.R."/>
            <person name="Li P."/>
            <person name="You F.M."/>
            <person name="Luo M.C."/>
            <person name="Dvorak J."/>
        </authorList>
    </citation>
    <scope>NUCLEOTIDE SEQUENCE [LARGE SCALE GENOMIC DNA]</scope>
    <source>
        <strain evidence="9">cv. AL8/78</strain>
    </source>
</reference>
<evidence type="ECO:0000256" key="6">
    <source>
        <dbReference type="SAM" id="MobiDB-lite"/>
    </source>
</evidence>
<dbReference type="InterPro" id="IPR017949">
    <property type="entry name" value="Thaumatin_CS"/>
</dbReference>
<organism evidence="9 10">
    <name type="scientific">Aegilops tauschii subsp. strangulata</name>
    <name type="common">Goatgrass</name>
    <dbReference type="NCBI Taxonomy" id="200361"/>
    <lineage>
        <taxon>Eukaryota</taxon>
        <taxon>Viridiplantae</taxon>
        <taxon>Streptophyta</taxon>
        <taxon>Embryophyta</taxon>
        <taxon>Tracheophyta</taxon>
        <taxon>Spermatophyta</taxon>
        <taxon>Magnoliopsida</taxon>
        <taxon>Liliopsida</taxon>
        <taxon>Poales</taxon>
        <taxon>Poaceae</taxon>
        <taxon>BOP clade</taxon>
        <taxon>Pooideae</taxon>
        <taxon>Triticodae</taxon>
        <taxon>Triticeae</taxon>
        <taxon>Triticinae</taxon>
        <taxon>Aegilops</taxon>
    </lineage>
</organism>
<proteinExistence type="inferred from homology"/>
<dbReference type="GO" id="GO:0031640">
    <property type="term" value="P:killing of cells of another organism"/>
    <property type="evidence" value="ECO:0007669"/>
    <property type="project" value="UniProtKB-KW"/>
</dbReference>
<feature type="region of interest" description="Disordered" evidence="6">
    <location>
        <begin position="249"/>
        <end position="276"/>
    </location>
</feature>
<dbReference type="Gene3D" id="2.60.110.10">
    <property type="entry name" value="Thaumatin"/>
    <property type="match status" value="1"/>
</dbReference>
<keyword evidence="7" id="KW-0472">Membrane</keyword>
<evidence type="ECO:0000313" key="10">
    <source>
        <dbReference type="Proteomes" id="UP000015105"/>
    </source>
</evidence>
<sequence length="338" mass="36654">MGTSSLSLHHPPPLLLLLRLLLLLPFVTTQTILNITNRCPYTVWPAALPVGGGMRLDSGKTWTLQVPSDTRGGSVWARTGCSFDGKGSGSCQTGDCEGLLACKIDGQPPYTSAEFSLNQYNNNSFFGISLDQGFNVPMEFLPMPVKGQGGSGCRKGPHCGANITSQCPSELKAPGGCNSACTVFQEQNNGMYCCYESQCEPNKYSAFFVRMCPEAISYSSDASTDTSFSCPFDTDYQVIFCPPVNLTSSPPSPPNSADLRPLSSPPSPPNSADLRPLRKGPSIGTFVSVAIAGAIVLIVTFIFFIIRRRRTRRHHEMTDEEAEFDQLQGTPMRFTFNS</sequence>
<accession>A0A453DXM2</accession>
<reference evidence="10" key="2">
    <citation type="journal article" date="2017" name="Nat. Plants">
        <title>The Aegilops tauschii genome reveals multiple impacts of transposons.</title>
        <authorList>
            <person name="Zhao G."/>
            <person name="Zou C."/>
            <person name="Li K."/>
            <person name="Wang K."/>
            <person name="Li T."/>
            <person name="Gao L."/>
            <person name="Zhang X."/>
            <person name="Wang H."/>
            <person name="Yang Z."/>
            <person name="Liu X."/>
            <person name="Jiang W."/>
            <person name="Mao L."/>
            <person name="Kong X."/>
            <person name="Jiao Y."/>
            <person name="Jia J."/>
        </authorList>
    </citation>
    <scope>NUCLEOTIDE SEQUENCE [LARGE SCALE GENOMIC DNA]</scope>
    <source>
        <strain evidence="10">cv. AL8/78</strain>
    </source>
</reference>
<reference evidence="10" key="1">
    <citation type="journal article" date="2014" name="Science">
        <title>Ancient hybridizations among the ancestral genomes of bread wheat.</title>
        <authorList>
            <consortium name="International Wheat Genome Sequencing Consortium,"/>
            <person name="Marcussen T."/>
            <person name="Sandve S.R."/>
            <person name="Heier L."/>
            <person name="Spannagl M."/>
            <person name="Pfeifer M."/>
            <person name="Jakobsen K.S."/>
            <person name="Wulff B.B."/>
            <person name="Steuernagel B."/>
            <person name="Mayer K.F."/>
            <person name="Olsen O.A."/>
        </authorList>
    </citation>
    <scope>NUCLEOTIDE SEQUENCE [LARGE SCALE GENOMIC DNA]</scope>
    <source>
        <strain evidence="10">cv. AL8/78</strain>
    </source>
</reference>
<keyword evidence="3" id="KW-0295">Fungicide</keyword>
<dbReference type="GO" id="GO:0050832">
    <property type="term" value="P:defense response to fungus"/>
    <property type="evidence" value="ECO:0007669"/>
    <property type="project" value="UniProtKB-KW"/>
</dbReference>
<keyword evidence="10" id="KW-1185">Reference proteome</keyword>
<dbReference type="SUPFAM" id="SSF49870">
    <property type="entry name" value="Osmotin, thaumatin-like protein"/>
    <property type="match status" value="1"/>
</dbReference>
<dbReference type="Gramene" id="AET3Gv20145100.23">
    <property type="protein sequence ID" value="AET3Gv20145100.23"/>
    <property type="gene ID" value="AET3Gv20145100"/>
</dbReference>
<dbReference type="PROSITE" id="PS51367">
    <property type="entry name" value="THAUMATIN_2"/>
    <property type="match status" value="1"/>
</dbReference>
<dbReference type="InterPro" id="IPR037176">
    <property type="entry name" value="Osmotin/thaumatin-like_sf"/>
</dbReference>
<dbReference type="InterPro" id="IPR001938">
    <property type="entry name" value="Thaumatin"/>
</dbReference>
<dbReference type="Proteomes" id="UP000015105">
    <property type="component" value="Chromosome 3D"/>
</dbReference>
<dbReference type="FunFam" id="2.60.110.10:FF:000003">
    <property type="entry name" value="Thaumatin I"/>
    <property type="match status" value="1"/>
</dbReference>
<evidence type="ECO:0000256" key="7">
    <source>
        <dbReference type="SAM" id="Phobius"/>
    </source>
</evidence>
<name>A0A453DXM2_AEGTS</name>
<dbReference type="SMART" id="SM00205">
    <property type="entry name" value="THN"/>
    <property type="match status" value="1"/>
</dbReference>
<reference evidence="9" key="3">
    <citation type="journal article" date="2017" name="Nature">
        <title>Genome sequence of the progenitor of the wheat D genome Aegilops tauschii.</title>
        <authorList>
            <person name="Luo M.C."/>
            <person name="Gu Y.Q."/>
            <person name="Puiu D."/>
            <person name="Wang H."/>
            <person name="Twardziok S.O."/>
            <person name="Deal K.R."/>
            <person name="Huo N."/>
            <person name="Zhu T."/>
            <person name="Wang L."/>
            <person name="Wang Y."/>
            <person name="McGuire P.E."/>
            <person name="Liu S."/>
            <person name="Long H."/>
            <person name="Ramasamy R.K."/>
            <person name="Rodriguez J.C."/>
            <person name="Van S.L."/>
            <person name="Yuan L."/>
            <person name="Wang Z."/>
            <person name="Xia Z."/>
            <person name="Xiao L."/>
            <person name="Anderson O.D."/>
            <person name="Ouyang S."/>
            <person name="Liang Y."/>
            <person name="Zimin A.V."/>
            <person name="Pertea G."/>
            <person name="Qi P."/>
            <person name="Bennetzen J.L."/>
            <person name="Dai X."/>
            <person name="Dawson M.W."/>
            <person name="Muller H.G."/>
            <person name="Kugler K."/>
            <person name="Rivarola-Duarte L."/>
            <person name="Spannagl M."/>
            <person name="Mayer K.F.X."/>
            <person name="Lu F.H."/>
            <person name="Bevan M.W."/>
            <person name="Leroy P."/>
            <person name="Li P."/>
            <person name="You F.M."/>
            <person name="Sun Q."/>
            <person name="Liu Z."/>
            <person name="Lyons E."/>
            <person name="Wicker T."/>
            <person name="Salzberg S.L."/>
            <person name="Devos K.M."/>
            <person name="Dvorak J."/>
        </authorList>
    </citation>
    <scope>NUCLEOTIDE SEQUENCE [LARGE SCALE GENOMIC DNA]</scope>
    <source>
        <strain evidence="9">cv. AL8/78</strain>
    </source>
</reference>
<keyword evidence="4" id="KW-0611">Plant defense</keyword>
<keyword evidence="7" id="KW-0812">Transmembrane</keyword>
<evidence type="ECO:0008006" key="11">
    <source>
        <dbReference type="Google" id="ProtNLM"/>
    </source>
</evidence>
<feature type="transmembrane region" description="Helical" evidence="7">
    <location>
        <begin position="283"/>
        <end position="306"/>
    </location>
</feature>
<dbReference type="AlphaFoldDB" id="A0A453DXM2"/>